<evidence type="ECO:0000313" key="2">
    <source>
        <dbReference type="EMBL" id="GAA4554107.1"/>
    </source>
</evidence>
<keyword evidence="3" id="KW-1185">Reference proteome</keyword>
<dbReference type="InterPro" id="IPR005531">
    <property type="entry name" value="Asp23"/>
</dbReference>
<proteinExistence type="inferred from homology"/>
<gene>
    <name evidence="2" type="ORF">GCM10023175_51450</name>
</gene>
<evidence type="ECO:0008006" key="4">
    <source>
        <dbReference type="Google" id="ProtNLM"/>
    </source>
</evidence>
<sequence length="111" mass="10848">MGVSVGFGDAAVARIAAAVAAEVPGVVALRPDLGQTLLGIAGSLLGESGVGTGATAVVEGGRAEITLTLVTSLGHNTRDLCTAVQRAVAARVQQDTGLTAVVTVTVADVLL</sequence>
<reference evidence="3" key="1">
    <citation type="journal article" date="2019" name="Int. J. Syst. Evol. Microbiol.">
        <title>The Global Catalogue of Microorganisms (GCM) 10K type strain sequencing project: providing services to taxonomists for standard genome sequencing and annotation.</title>
        <authorList>
            <consortium name="The Broad Institute Genomics Platform"/>
            <consortium name="The Broad Institute Genome Sequencing Center for Infectious Disease"/>
            <person name="Wu L."/>
            <person name="Ma J."/>
        </authorList>
    </citation>
    <scope>NUCLEOTIDE SEQUENCE [LARGE SCALE GENOMIC DNA]</scope>
    <source>
        <strain evidence="3">JCM 17906</strain>
    </source>
</reference>
<organism evidence="2 3">
    <name type="scientific">Pseudonocardia xishanensis</name>
    <dbReference type="NCBI Taxonomy" id="630995"/>
    <lineage>
        <taxon>Bacteria</taxon>
        <taxon>Bacillati</taxon>
        <taxon>Actinomycetota</taxon>
        <taxon>Actinomycetes</taxon>
        <taxon>Pseudonocardiales</taxon>
        <taxon>Pseudonocardiaceae</taxon>
        <taxon>Pseudonocardia</taxon>
    </lineage>
</organism>
<protein>
    <recommendedName>
        <fullName evidence="4">Alkaline shock family protein YloU</fullName>
    </recommendedName>
</protein>
<evidence type="ECO:0000256" key="1">
    <source>
        <dbReference type="ARBA" id="ARBA00005721"/>
    </source>
</evidence>
<name>A0ABP8RXZ4_9PSEU</name>
<comment type="caution">
    <text evidence="2">The sequence shown here is derived from an EMBL/GenBank/DDBJ whole genome shotgun (WGS) entry which is preliminary data.</text>
</comment>
<dbReference type="Proteomes" id="UP001501598">
    <property type="component" value="Unassembled WGS sequence"/>
</dbReference>
<accession>A0ABP8RXZ4</accession>
<evidence type="ECO:0000313" key="3">
    <source>
        <dbReference type="Proteomes" id="UP001501598"/>
    </source>
</evidence>
<comment type="similarity">
    <text evidence="1">Belongs to the asp23 family.</text>
</comment>
<dbReference type="EMBL" id="BAABGT010000080">
    <property type="protein sequence ID" value="GAA4554107.1"/>
    <property type="molecule type" value="Genomic_DNA"/>
</dbReference>
<dbReference type="Pfam" id="PF03780">
    <property type="entry name" value="Asp23"/>
    <property type="match status" value="1"/>
</dbReference>